<feature type="compositionally biased region" description="Polar residues" evidence="1">
    <location>
        <begin position="984"/>
        <end position="993"/>
    </location>
</feature>
<feature type="region of interest" description="Disordered" evidence="1">
    <location>
        <begin position="1262"/>
        <end position="1428"/>
    </location>
</feature>
<feature type="region of interest" description="Disordered" evidence="1">
    <location>
        <begin position="105"/>
        <end position="242"/>
    </location>
</feature>
<proteinExistence type="predicted"/>
<sequence length="1428" mass="155564">MIGFLYVDGLPVCVGREKACLSDAISLFPVPDVATDSRSSAGSAVNRVLTLGVYDIKKRRFLQPWRGLRRIFRRKGRPVISTASDESVVAAVGVHSRGQYDICDQSTDGTNLEPAKSHSTSQLTDDQIDNSHRRSLKTTLSVSHDSVFTSEQRSPDSGSETSLGPVPRLPAFPHSNVRDELIKVIRQRGRQDKNMSDDEDLGLPRSPASNSPTTADDMFPKENMVTKSSQSTCSDKSLLSMESSEMDEESYCHSSRNSSKLSLYEKRTSSCSDSQHNDRSSNSLNGDASSLSHSAAKHKMAVKPKRNHGAPHKKRQLKTSNTLPTTPEVNEDSGSRTVPPSAGTPTSSAAKEKPGNCILCIRLAHCCRESKGEKRSAGSTPASANLGEYFYKKNPRYMLDASSQTCSTLRHRQFLFKHSTLHAFKFVDHFDDCLHHHLVHQKSTNWQSSPLTSLCHPIDNILAVESARYHPSCAAFVTREDFLSRKPPSGLLTKRERLRRKRRNLYTYPTAYYDSILKNLDREAIADSRHSDEHHLPTKTPRSTEHHHLNPHHHTSVTQINGTPSPAQSKRSNLPRKISLSPVLSFKSSKSKSPAASIVSTSGSSAIYDDVAADDERDASSKREDSSGSSGSFFSRLLLRRSSKKKKNVADEVESVVEAGHHDYDDVADVSSTATIAESSEEQQPEPQPQKVPRYHQSQAFINGSLTAAALRNSSMFRQRIEPLNLPVAEPQLSRTRISVNMSSESSSVSPISSYSDSGSFLTNSTTTHGSSIVSSSATSQTYNADTTTSTPSEVETTYGPTSAYGPNTMPSATTNVYGVTTSSSAYSMTTASSTIVDVKERISVQKSHSFRSSVVHPTNKLPYSCFDDPSPSLPANVGLVGAEVHEYDNVAEEASVDGFQDEARLSGGESGAYEAVNLQVESKKEVVEVPAYSNVSVLNTLHINVNEHTEGSTSSSADESADASTKPFQIPEVKAPVPAPRTSLLNKTPSLNRSDEKPKRQQSPLLQLQHLSDDCINVTVTEIDDGQKSIISISGRPSISSELEAEVVASSGCEADIDDDDDDDEENRKPVVPSVPDEFDDVFEPIVESTRIENLPSTPATPTVSTPATPTVSTPATPLVSTPVTPTVSTPATPTSPLSISINSLPDVSPHESSSQASPPTTPKLDPECPTATPAVPADTKPPILAAKPGEKARLRSIGNRVELYSTPAPPSKPTIVCDSTSGTMKVNDTVVVMRRKPMNHARDEEPELMKVFARRSLKLKESDDNGVASGEELECSSPLHKSRDSDKENEDANGSPLDERKRKDSAPDSVAPRPFVKFQRSISHDMVPITTNSSDRRQRCKSTPDEVEKYERPARPKNEPPASPKNERPAPPSTPAPELTSPSDSSGSDTASEERIPVAPSFKRIQQRREEWEKRAQQAMKIHGVK</sequence>
<accession>A0AAN9TUZ8</accession>
<feature type="compositionally biased region" description="Polar residues" evidence="1">
    <location>
        <begin position="137"/>
        <end position="162"/>
    </location>
</feature>
<dbReference type="Proteomes" id="UP001367676">
    <property type="component" value="Unassembled WGS sequence"/>
</dbReference>
<feature type="compositionally biased region" description="Polar residues" evidence="1">
    <location>
        <begin position="335"/>
        <end position="349"/>
    </location>
</feature>
<feature type="compositionally biased region" description="Basic residues" evidence="1">
    <location>
        <begin position="295"/>
        <end position="317"/>
    </location>
</feature>
<feature type="region of interest" description="Disordered" evidence="1">
    <location>
        <begin position="949"/>
        <end position="1009"/>
    </location>
</feature>
<dbReference type="EMBL" id="JBBCAQ010000003">
    <property type="protein sequence ID" value="KAK7604706.1"/>
    <property type="molecule type" value="Genomic_DNA"/>
</dbReference>
<feature type="compositionally biased region" description="Low complexity" evidence="1">
    <location>
        <begin position="1096"/>
        <end position="1140"/>
    </location>
</feature>
<feature type="compositionally biased region" description="Polar residues" evidence="1">
    <location>
        <begin position="269"/>
        <end position="287"/>
    </location>
</feature>
<feature type="region of interest" description="Disordered" evidence="1">
    <location>
        <begin position="268"/>
        <end position="351"/>
    </location>
</feature>
<feature type="compositionally biased region" description="Basic and acidic residues" evidence="1">
    <location>
        <begin position="1336"/>
        <end position="1360"/>
    </location>
</feature>
<evidence type="ECO:0000313" key="2">
    <source>
        <dbReference type="EMBL" id="KAK7604706.1"/>
    </source>
</evidence>
<evidence type="ECO:0000256" key="1">
    <source>
        <dbReference type="SAM" id="MobiDB-lite"/>
    </source>
</evidence>
<feature type="compositionally biased region" description="Polar residues" evidence="1">
    <location>
        <begin position="1141"/>
        <end position="1160"/>
    </location>
</feature>
<feature type="region of interest" description="Disordered" evidence="1">
    <location>
        <begin position="1055"/>
        <end position="1186"/>
    </location>
</feature>
<feature type="compositionally biased region" description="Low complexity" evidence="1">
    <location>
        <begin position="952"/>
        <end position="966"/>
    </location>
</feature>
<feature type="compositionally biased region" description="Basic and acidic residues" evidence="1">
    <location>
        <begin position="1409"/>
        <end position="1418"/>
    </location>
</feature>
<feature type="compositionally biased region" description="Basic and acidic residues" evidence="1">
    <location>
        <begin position="1299"/>
        <end position="1308"/>
    </location>
</feature>
<organism evidence="2 3">
    <name type="scientific">Parthenolecanium corni</name>
    <dbReference type="NCBI Taxonomy" id="536013"/>
    <lineage>
        <taxon>Eukaryota</taxon>
        <taxon>Metazoa</taxon>
        <taxon>Ecdysozoa</taxon>
        <taxon>Arthropoda</taxon>
        <taxon>Hexapoda</taxon>
        <taxon>Insecta</taxon>
        <taxon>Pterygota</taxon>
        <taxon>Neoptera</taxon>
        <taxon>Paraneoptera</taxon>
        <taxon>Hemiptera</taxon>
        <taxon>Sternorrhyncha</taxon>
        <taxon>Coccoidea</taxon>
        <taxon>Coccidae</taxon>
        <taxon>Parthenolecanium</taxon>
    </lineage>
</organism>
<feature type="compositionally biased region" description="Low complexity" evidence="1">
    <location>
        <begin position="1382"/>
        <end position="1392"/>
    </location>
</feature>
<protein>
    <submittedName>
        <fullName evidence="2">Uncharacterized protein</fullName>
    </submittedName>
</protein>
<gene>
    <name evidence="2" type="ORF">V9T40_005892</name>
</gene>
<feature type="region of interest" description="Disordered" evidence="1">
    <location>
        <begin position="613"/>
        <end position="632"/>
    </location>
</feature>
<reference evidence="2 3" key="1">
    <citation type="submission" date="2024-03" db="EMBL/GenBank/DDBJ databases">
        <title>Adaptation during the transition from Ophiocordyceps entomopathogen to insect associate is accompanied by gene loss and intensified selection.</title>
        <authorList>
            <person name="Ward C.M."/>
            <person name="Onetto C.A."/>
            <person name="Borneman A.R."/>
        </authorList>
    </citation>
    <scope>NUCLEOTIDE SEQUENCE [LARGE SCALE GENOMIC DNA]</scope>
    <source>
        <strain evidence="2">AWRI1</strain>
        <tissue evidence="2">Single Adult Female</tissue>
    </source>
</reference>
<name>A0AAN9TUZ8_9HEMI</name>
<comment type="caution">
    <text evidence="2">The sequence shown here is derived from an EMBL/GenBank/DDBJ whole genome shotgun (WGS) entry which is preliminary data.</text>
</comment>
<evidence type="ECO:0000313" key="3">
    <source>
        <dbReference type="Proteomes" id="UP001367676"/>
    </source>
</evidence>
<keyword evidence="3" id="KW-1185">Reference proteome</keyword>
<feature type="region of interest" description="Disordered" evidence="1">
    <location>
        <begin position="1203"/>
        <end position="1222"/>
    </location>
</feature>
<feature type="compositionally biased region" description="Low complexity" evidence="1">
    <location>
        <begin position="766"/>
        <end position="798"/>
    </location>
</feature>
<feature type="compositionally biased region" description="Basic and acidic residues" evidence="1">
    <location>
        <begin position="176"/>
        <end position="196"/>
    </location>
</feature>
<feature type="compositionally biased region" description="Basic and acidic residues" evidence="1">
    <location>
        <begin position="527"/>
        <end position="548"/>
    </location>
</feature>
<feature type="compositionally biased region" description="Pro residues" evidence="1">
    <location>
        <begin position="1361"/>
        <end position="1377"/>
    </location>
</feature>
<feature type="compositionally biased region" description="Polar residues" evidence="1">
    <location>
        <begin position="556"/>
        <end position="572"/>
    </location>
</feature>
<feature type="region of interest" description="Disordered" evidence="1">
    <location>
        <begin position="675"/>
        <end position="694"/>
    </location>
</feature>
<feature type="compositionally biased region" description="Acidic residues" evidence="1">
    <location>
        <begin position="1056"/>
        <end position="1066"/>
    </location>
</feature>
<feature type="region of interest" description="Disordered" evidence="1">
    <location>
        <begin position="527"/>
        <end position="575"/>
    </location>
</feature>
<feature type="region of interest" description="Disordered" evidence="1">
    <location>
        <begin position="766"/>
        <end position="807"/>
    </location>
</feature>
<feature type="compositionally biased region" description="Polar residues" evidence="1">
    <location>
        <begin position="318"/>
        <end position="328"/>
    </location>
</feature>